<dbReference type="OrthoDB" id="559149at2759"/>
<comment type="caution">
    <text evidence="2">The sequence shown here is derived from an EMBL/GenBank/DDBJ whole genome shotgun (WGS) entry which is preliminary data.</text>
</comment>
<protein>
    <submittedName>
        <fullName evidence="2">Uncharacterized protein</fullName>
    </submittedName>
</protein>
<sequence length="175" mass="19571">MQLTVERQRLEEQQAKTAALLTTGTAELQRLGEEHKTLEEEHKRLDVEMVPLKQQFVYNVVHQVAKFALAGAKPSQRTASRTYVEHALDRQLGELDLEALAGVVGMSVGELVAGLQQQPMAGLRNEDAHPGDLEALRHMVAAARQACGEKPRDQHLAFARRFLACYPLIEEELLR</sequence>
<organism evidence="2 3">
    <name type="scientific">Chlamydomonas incerta</name>
    <dbReference type="NCBI Taxonomy" id="51695"/>
    <lineage>
        <taxon>Eukaryota</taxon>
        <taxon>Viridiplantae</taxon>
        <taxon>Chlorophyta</taxon>
        <taxon>core chlorophytes</taxon>
        <taxon>Chlorophyceae</taxon>
        <taxon>CS clade</taxon>
        <taxon>Chlamydomonadales</taxon>
        <taxon>Chlamydomonadaceae</taxon>
        <taxon>Chlamydomonas</taxon>
    </lineage>
</organism>
<dbReference type="AlphaFoldDB" id="A0A835SEK1"/>
<feature type="coiled-coil region" evidence="1">
    <location>
        <begin position="21"/>
        <end position="48"/>
    </location>
</feature>
<evidence type="ECO:0000313" key="3">
    <source>
        <dbReference type="Proteomes" id="UP000650467"/>
    </source>
</evidence>
<keyword evidence="1" id="KW-0175">Coiled coil</keyword>
<accession>A0A835SEK1</accession>
<evidence type="ECO:0000313" key="2">
    <source>
        <dbReference type="EMBL" id="KAG2423302.1"/>
    </source>
</evidence>
<keyword evidence="3" id="KW-1185">Reference proteome</keyword>
<reference evidence="2" key="1">
    <citation type="journal article" date="2020" name="bioRxiv">
        <title>Comparative genomics of Chlamydomonas.</title>
        <authorList>
            <person name="Craig R.J."/>
            <person name="Hasan A.R."/>
            <person name="Ness R.W."/>
            <person name="Keightley P.D."/>
        </authorList>
    </citation>
    <scope>NUCLEOTIDE SEQUENCE</scope>
    <source>
        <strain evidence="2">SAG 7.73</strain>
    </source>
</reference>
<proteinExistence type="predicted"/>
<dbReference type="EMBL" id="JAEHOC010000082">
    <property type="protein sequence ID" value="KAG2423302.1"/>
    <property type="molecule type" value="Genomic_DNA"/>
</dbReference>
<name>A0A835SEK1_CHLIN</name>
<gene>
    <name evidence="2" type="ORF">HXX76_015451</name>
</gene>
<evidence type="ECO:0000256" key="1">
    <source>
        <dbReference type="SAM" id="Coils"/>
    </source>
</evidence>
<dbReference type="Proteomes" id="UP000650467">
    <property type="component" value="Unassembled WGS sequence"/>
</dbReference>